<protein>
    <submittedName>
        <fullName evidence="4">Uncharacterized protein</fullName>
    </submittedName>
</protein>
<evidence type="ECO:0000256" key="1">
    <source>
        <dbReference type="ARBA" id="ARBA00023013"/>
    </source>
</evidence>
<keyword evidence="2" id="KW-0131">Cell cycle</keyword>
<reference evidence="4 5" key="1">
    <citation type="submission" date="2023-01" db="EMBL/GenBank/DDBJ databases">
        <authorList>
            <person name="Kreplak J."/>
        </authorList>
    </citation>
    <scope>NUCLEOTIDE SEQUENCE [LARGE SCALE GENOMIC DNA]</scope>
</reference>
<name>A0AAV0YFK0_VICFA</name>
<keyword evidence="5" id="KW-1185">Reference proteome</keyword>
<dbReference type="InterPro" id="IPR040389">
    <property type="entry name" value="SMR"/>
</dbReference>
<dbReference type="GO" id="GO:0005634">
    <property type="term" value="C:nucleus"/>
    <property type="evidence" value="ECO:0007669"/>
    <property type="project" value="TreeGrafter"/>
</dbReference>
<feature type="compositionally biased region" description="Basic residues" evidence="3">
    <location>
        <begin position="9"/>
        <end position="29"/>
    </location>
</feature>
<evidence type="ECO:0000256" key="2">
    <source>
        <dbReference type="ARBA" id="ARBA00023306"/>
    </source>
</evidence>
<dbReference type="GO" id="GO:0004860">
    <property type="term" value="F:protein kinase inhibitor activity"/>
    <property type="evidence" value="ECO:0007669"/>
    <property type="project" value="UniProtKB-KW"/>
</dbReference>
<evidence type="ECO:0000256" key="3">
    <source>
        <dbReference type="SAM" id="MobiDB-lite"/>
    </source>
</evidence>
<dbReference type="Proteomes" id="UP001157006">
    <property type="component" value="Unassembled WGS sequence"/>
</dbReference>
<dbReference type="PANTHER" id="PTHR33142">
    <property type="entry name" value="CYCLIN-DEPENDENT PROTEIN KINASE INHIBITOR SMR13"/>
    <property type="match status" value="1"/>
</dbReference>
<gene>
    <name evidence="4" type="ORF">VFH_U089480</name>
</gene>
<dbReference type="GO" id="GO:0032875">
    <property type="term" value="P:regulation of DNA endoreduplication"/>
    <property type="evidence" value="ECO:0007669"/>
    <property type="project" value="InterPro"/>
</dbReference>
<dbReference type="AlphaFoldDB" id="A0AAV0YFK0"/>
<dbReference type="EMBL" id="CATIWC010002247">
    <property type="protein sequence ID" value="CAI8584726.1"/>
    <property type="molecule type" value="Genomic_DNA"/>
</dbReference>
<organism evidence="4 5">
    <name type="scientific">Vicia faba</name>
    <name type="common">Broad bean</name>
    <name type="synonym">Faba vulgaris</name>
    <dbReference type="NCBI Taxonomy" id="3906"/>
    <lineage>
        <taxon>Eukaryota</taxon>
        <taxon>Viridiplantae</taxon>
        <taxon>Streptophyta</taxon>
        <taxon>Embryophyta</taxon>
        <taxon>Tracheophyta</taxon>
        <taxon>Spermatophyta</taxon>
        <taxon>Magnoliopsida</taxon>
        <taxon>eudicotyledons</taxon>
        <taxon>Gunneridae</taxon>
        <taxon>Pentapetalae</taxon>
        <taxon>rosids</taxon>
        <taxon>fabids</taxon>
        <taxon>Fabales</taxon>
        <taxon>Fabaceae</taxon>
        <taxon>Papilionoideae</taxon>
        <taxon>50 kb inversion clade</taxon>
        <taxon>NPAAA clade</taxon>
        <taxon>Hologalegina</taxon>
        <taxon>IRL clade</taxon>
        <taxon>Fabeae</taxon>
        <taxon>Vicia</taxon>
    </lineage>
</organism>
<keyword evidence="1" id="KW-0649">Protein kinase inhibitor</keyword>
<evidence type="ECO:0000313" key="5">
    <source>
        <dbReference type="Proteomes" id="UP001157006"/>
    </source>
</evidence>
<evidence type="ECO:0000313" key="4">
    <source>
        <dbReference type="EMBL" id="CAI8584726.1"/>
    </source>
</evidence>
<proteinExistence type="predicted"/>
<feature type="region of interest" description="Disordered" evidence="3">
    <location>
        <begin position="1"/>
        <end position="58"/>
    </location>
</feature>
<dbReference type="PANTHER" id="PTHR33142:SF8">
    <property type="entry name" value="CYCLIN-DEPENDENT PROTEIN KINASE INHIBITOR SMR9"/>
    <property type="match status" value="1"/>
</dbReference>
<sequence length="130" mass="14702">MVPIGKSKTTSRNKKTKNNKRKNPHKKQSLKNQHLQNKKQETSSENKDMNMDSDKVVDDVSVSTTSKSICSTPKGQKFRIPEISTCPPAPKKQRQRVLSNFSLRRTFFAPPDLEILLCVALQDSPVSFVC</sequence>
<feature type="compositionally biased region" description="Basic and acidic residues" evidence="3">
    <location>
        <begin position="38"/>
        <end position="58"/>
    </location>
</feature>
<comment type="caution">
    <text evidence="4">The sequence shown here is derived from an EMBL/GenBank/DDBJ whole genome shotgun (WGS) entry which is preliminary data.</text>
</comment>
<accession>A0AAV0YFK0</accession>